<evidence type="ECO:0000256" key="5">
    <source>
        <dbReference type="PROSITE-ProRule" id="PRU00708"/>
    </source>
</evidence>
<comment type="caution">
    <text evidence="8">The sequence shown here is derived from an EMBL/GenBank/DDBJ whole genome shotgun (WGS) entry which is preliminary data.</text>
</comment>
<feature type="region of interest" description="Disordered" evidence="6">
    <location>
        <begin position="716"/>
        <end position="854"/>
    </location>
</feature>
<gene>
    <name evidence="8" type="ORF">STAS_16111</name>
</gene>
<dbReference type="InterPro" id="IPR024661">
    <property type="entry name" value="RNA_pol_III_Rpc31"/>
</dbReference>
<evidence type="ECO:0000256" key="4">
    <source>
        <dbReference type="ARBA" id="ARBA00023242"/>
    </source>
</evidence>
<evidence type="ECO:0000256" key="1">
    <source>
        <dbReference type="ARBA" id="ARBA00004123"/>
    </source>
</evidence>
<dbReference type="InterPro" id="IPR011990">
    <property type="entry name" value="TPR-like_helical_dom_sf"/>
</dbReference>
<dbReference type="InterPro" id="IPR002885">
    <property type="entry name" value="PPR_rpt"/>
</dbReference>
<dbReference type="EMBL" id="BKCP01005683">
    <property type="protein sequence ID" value="GER39489.1"/>
    <property type="molecule type" value="Genomic_DNA"/>
</dbReference>
<dbReference type="NCBIfam" id="TIGR00756">
    <property type="entry name" value="PPR"/>
    <property type="match status" value="9"/>
</dbReference>
<name>A0A5A7Q2Y4_STRAF</name>
<feature type="repeat" description="PPR" evidence="5">
    <location>
        <begin position="405"/>
        <end position="439"/>
    </location>
</feature>
<evidence type="ECO:0000256" key="6">
    <source>
        <dbReference type="SAM" id="MobiDB-lite"/>
    </source>
</evidence>
<evidence type="ECO:0000313" key="8">
    <source>
        <dbReference type="EMBL" id="GER39489.1"/>
    </source>
</evidence>
<dbReference type="Gene3D" id="1.25.40.10">
    <property type="entry name" value="Tetratricopeptide repeat domain"/>
    <property type="match status" value="4"/>
</dbReference>
<dbReference type="Proteomes" id="UP000325081">
    <property type="component" value="Unassembled WGS sequence"/>
</dbReference>
<feature type="compositionally biased region" description="Basic and acidic residues" evidence="6">
    <location>
        <begin position="784"/>
        <end position="806"/>
    </location>
</feature>
<feature type="repeat" description="PPR" evidence="5">
    <location>
        <begin position="545"/>
        <end position="579"/>
    </location>
</feature>
<feature type="repeat" description="PPR" evidence="5">
    <location>
        <begin position="580"/>
        <end position="614"/>
    </location>
</feature>
<feature type="repeat" description="PPR" evidence="5">
    <location>
        <begin position="233"/>
        <end position="267"/>
    </location>
</feature>
<dbReference type="Pfam" id="PF11705">
    <property type="entry name" value="RNA_pol_3_Rpc31"/>
    <property type="match status" value="1"/>
</dbReference>
<feature type="repeat" description="PPR" evidence="5">
    <location>
        <begin position="303"/>
        <end position="337"/>
    </location>
</feature>
<keyword evidence="3" id="KW-0677">Repeat</keyword>
<feature type="repeat" description="PPR" evidence="5">
    <location>
        <begin position="475"/>
        <end position="509"/>
    </location>
</feature>
<dbReference type="AlphaFoldDB" id="A0A5A7Q2Y4"/>
<feature type="repeat" description="PPR" evidence="5">
    <location>
        <begin position="510"/>
        <end position="544"/>
    </location>
</feature>
<evidence type="ECO:0000313" key="9">
    <source>
        <dbReference type="Proteomes" id="UP000325081"/>
    </source>
</evidence>
<keyword evidence="9" id="KW-1185">Reference proteome</keyword>
<dbReference type="PANTHER" id="PTHR45613">
    <property type="entry name" value="PENTATRICOPEPTIDE REPEAT-CONTAINING PROTEIN"/>
    <property type="match status" value="1"/>
</dbReference>
<keyword evidence="4" id="KW-0539">Nucleus</keyword>
<feature type="repeat" description="PPR" evidence="5">
    <location>
        <begin position="198"/>
        <end position="232"/>
    </location>
</feature>
<dbReference type="Pfam" id="PF01535">
    <property type="entry name" value="PPR"/>
    <property type="match status" value="1"/>
</dbReference>
<evidence type="ECO:0000256" key="2">
    <source>
        <dbReference type="ARBA" id="ARBA00008352"/>
    </source>
</evidence>
<accession>A0A5A7Q2Y4</accession>
<evidence type="ECO:0000256" key="3">
    <source>
        <dbReference type="ARBA" id="ARBA00022737"/>
    </source>
</evidence>
<dbReference type="GO" id="GO:0005634">
    <property type="term" value="C:nucleus"/>
    <property type="evidence" value="ECO:0007669"/>
    <property type="project" value="UniProtKB-SubCell"/>
</dbReference>
<dbReference type="OrthoDB" id="5588846at2759"/>
<feature type="compositionally biased region" description="Basic and acidic residues" evidence="6">
    <location>
        <begin position="724"/>
        <end position="736"/>
    </location>
</feature>
<sequence length="854" mass="97659">MHRPLRRFTPSLHRGYATKYTGKVMTTTNRGSRTTIEVSVASPAPSDARGYPLPRRELICRAARILQSESSSASSPDPFLDLSELLQTLGVTPTPSEVSEILKSLKSATLALELFHFCSARIPNFRHDAFTYNRILLILSKSYLPDRVDKMKEVIDRMEKSGTAGNISTVNILIGAFDGVDGLEACLKLVKKWELQLTCYTYKCLLQAYLRAYDLNRALQVYRVMWRKGYKLDSFGYNMLLHALAKDEQVDRVHQVFDDMKKRHCKPDEYTYTILIRMTGKLGKPKEALSLFDEMLSKGIKPNSMAYSTMIEALVRARMADKTMTLFSKMVEDNCRPNEFTYSLVLSVLAAEGQLGKLDEVVKISNKYMNKSIYAYLVRTLGKLGHAAEAHRLFCNMWSFHSKGDRDAYLSILETLCNTGKFVEAIDMLDKTHEKGISTDTLMYNMVFSALGKSKEILHLLDLYEKMKRVGPTPDIFTYNILISNLGRAGRVEEAVRVFEELEFSECKPDVVSYNSLINCLGKNGDLDEAHVKFKEMREKGLDPDVVTYSTLIECFGKTDKVEMACSLFDEMIAGGCCPNLVTYNILLDCLEKSGRCSEAVDMYQKLKEQGLSPDSITYSILERLQSGSQRKYRIRKQNPITGWVVSPLRGRGRGRGWGRGYGGFGGQNKQASFELFPEIEGLGTAEYTTDNRQLMRWSRDLHKFWVSSPYYYEDRRQRHKKPEKPDIEKYSDKGTRTTKAKQQLGDLVPLNADHFPAELAEGERKGKPPTRKIRWNPELGQDVFEKFEKFEKLDQENENAEKKENEEEEEEDEENIEDEGEYSDEGDYEQAEDFDDDEDDFNMADDDNDEPLF</sequence>
<dbReference type="Pfam" id="PF12854">
    <property type="entry name" value="PPR_1"/>
    <property type="match status" value="1"/>
</dbReference>
<feature type="repeat" description="PPR" evidence="5">
    <location>
        <begin position="440"/>
        <end position="474"/>
    </location>
</feature>
<feature type="repeat" description="PPR" evidence="5">
    <location>
        <begin position="268"/>
        <end position="302"/>
    </location>
</feature>
<proteinExistence type="inferred from homology"/>
<dbReference type="PANTHER" id="PTHR45613:SF9">
    <property type="entry name" value="MITOCHONDRIAL GROUP I INTRON SPLICING FACTOR CCM1"/>
    <property type="match status" value="1"/>
</dbReference>
<dbReference type="SUPFAM" id="SSF81901">
    <property type="entry name" value="HCP-like"/>
    <property type="match status" value="1"/>
</dbReference>
<dbReference type="InterPro" id="IPR033443">
    <property type="entry name" value="PROP1-like_PPR_dom"/>
</dbReference>
<dbReference type="GO" id="GO:0006383">
    <property type="term" value="P:transcription by RNA polymerase III"/>
    <property type="evidence" value="ECO:0007669"/>
    <property type="project" value="InterPro"/>
</dbReference>
<feature type="compositionally biased region" description="Acidic residues" evidence="6">
    <location>
        <begin position="807"/>
        <end position="854"/>
    </location>
</feature>
<dbReference type="PROSITE" id="PS51375">
    <property type="entry name" value="PPR"/>
    <property type="match status" value="10"/>
</dbReference>
<dbReference type="Pfam" id="PF13041">
    <property type="entry name" value="PPR_2"/>
    <property type="match status" value="2"/>
</dbReference>
<reference evidence="9" key="1">
    <citation type="journal article" date="2019" name="Curr. Biol.">
        <title>Genome Sequence of Striga asiatica Provides Insight into the Evolution of Plant Parasitism.</title>
        <authorList>
            <person name="Yoshida S."/>
            <person name="Kim S."/>
            <person name="Wafula E.K."/>
            <person name="Tanskanen J."/>
            <person name="Kim Y.M."/>
            <person name="Honaas L."/>
            <person name="Yang Z."/>
            <person name="Spallek T."/>
            <person name="Conn C.E."/>
            <person name="Ichihashi Y."/>
            <person name="Cheong K."/>
            <person name="Cui S."/>
            <person name="Der J.P."/>
            <person name="Gundlach H."/>
            <person name="Jiao Y."/>
            <person name="Hori C."/>
            <person name="Ishida J.K."/>
            <person name="Kasahara H."/>
            <person name="Kiba T."/>
            <person name="Kim M.S."/>
            <person name="Koo N."/>
            <person name="Laohavisit A."/>
            <person name="Lee Y.H."/>
            <person name="Lumba S."/>
            <person name="McCourt P."/>
            <person name="Mortimer J.C."/>
            <person name="Mutuku J.M."/>
            <person name="Nomura T."/>
            <person name="Sasaki-Sekimoto Y."/>
            <person name="Seto Y."/>
            <person name="Wang Y."/>
            <person name="Wakatake T."/>
            <person name="Sakakibara H."/>
            <person name="Demura T."/>
            <person name="Yamaguchi S."/>
            <person name="Yoneyama K."/>
            <person name="Manabe R.I."/>
            <person name="Nelson D.C."/>
            <person name="Schulman A.H."/>
            <person name="Timko M.P."/>
            <person name="dePamphilis C.W."/>
            <person name="Choi D."/>
            <person name="Shirasu K."/>
        </authorList>
    </citation>
    <scope>NUCLEOTIDE SEQUENCE [LARGE SCALE GENOMIC DNA]</scope>
    <source>
        <strain evidence="9">cv. UVA1</strain>
    </source>
</reference>
<dbReference type="Pfam" id="PF17177">
    <property type="entry name" value="PPR_long"/>
    <property type="match status" value="1"/>
</dbReference>
<comment type="subcellular location">
    <subcellularLocation>
        <location evidence="1">Nucleus</location>
    </subcellularLocation>
</comment>
<comment type="similarity">
    <text evidence="2">Belongs to the eukaryotic RPC7 RNA polymerase subunit family.</text>
</comment>
<evidence type="ECO:0000259" key="7">
    <source>
        <dbReference type="Pfam" id="PF17177"/>
    </source>
</evidence>
<feature type="domain" description="PROP1-like PPR" evidence="7">
    <location>
        <begin position="203"/>
        <end position="362"/>
    </location>
</feature>
<protein>
    <submittedName>
        <fullName evidence="8">Pentatricopeptide repeat-containing family protein</fullName>
    </submittedName>
</protein>
<organism evidence="8 9">
    <name type="scientific">Striga asiatica</name>
    <name type="common">Asiatic witchweed</name>
    <name type="synonym">Buchnera asiatica</name>
    <dbReference type="NCBI Taxonomy" id="4170"/>
    <lineage>
        <taxon>Eukaryota</taxon>
        <taxon>Viridiplantae</taxon>
        <taxon>Streptophyta</taxon>
        <taxon>Embryophyta</taxon>
        <taxon>Tracheophyta</taxon>
        <taxon>Spermatophyta</taxon>
        <taxon>Magnoliopsida</taxon>
        <taxon>eudicotyledons</taxon>
        <taxon>Gunneridae</taxon>
        <taxon>Pentapetalae</taxon>
        <taxon>asterids</taxon>
        <taxon>lamiids</taxon>
        <taxon>Lamiales</taxon>
        <taxon>Orobanchaceae</taxon>
        <taxon>Buchnereae</taxon>
        <taxon>Striga</taxon>
    </lineage>
</organism>